<accession>A0A2U8I4Y4</accession>
<dbReference type="RefSeq" id="WP_119797391.1">
    <property type="nucleotide sequence ID" value="NZ_CP021659.1"/>
</dbReference>
<organism evidence="1 2">
    <name type="scientific">Candidatus Fukatsuia symbiotica</name>
    <dbReference type="NCBI Taxonomy" id="1878942"/>
    <lineage>
        <taxon>Bacteria</taxon>
        <taxon>Pseudomonadati</taxon>
        <taxon>Pseudomonadota</taxon>
        <taxon>Gammaproteobacteria</taxon>
        <taxon>Enterobacterales</taxon>
        <taxon>Yersiniaceae</taxon>
        <taxon>Candidatus Fukatsuia</taxon>
    </lineage>
</organism>
<dbReference type="Proteomes" id="UP000261875">
    <property type="component" value="Chromosome"/>
</dbReference>
<dbReference type="AlphaFoldDB" id="A0A2U8I4Y4"/>
<evidence type="ECO:0000313" key="1">
    <source>
        <dbReference type="EMBL" id="AWK14192.1"/>
    </source>
</evidence>
<reference evidence="1 2" key="1">
    <citation type="submission" date="2017-05" db="EMBL/GenBank/DDBJ databases">
        <title>Genome sequence of Candidatus Fukatsuia symbiotica and Candidatus Hamiltonella defensa from Acyrthosiphon pisum strain 5D.</title>
        <authorList>
            <person name="Patel V.A."/>
            <person name="Chevignon G."/>
            <person name="Russell J.A."/>
            <person name="Oliver K.M."/>
        </authorList>
    </citation>
    <scope>NUCLEOTIDE SEQUENCE [LARGE SCALE GENOMIC DNA]</scope>
    <source>
        <strain evidence="1 2">5D</strain>
    </source>
</reference>
<keyword evidence="2" id="KW-1185">Reference proteome</keyword>
<proteinExistence type="predicted"/>
<sequence>MGISVLSSGSLQQLTRCKNTFFSAMSAAFRGVRGSYDICNRTKQQNLNKSTVVGIKFKEIDPEVFIKHYLKTPEVEKQLSKLKNGEKEGELFNLLYDHHKTKSLTAYHNARLIIEEKIYWYPDNKKKEIRTIIPNILTLFEKDLFSKF</sequence>
<dbReference type="EMBL" id="CP021659">
    <property type="protein sequence ID" value="AWK14192.1"/>
    <property type="molecule type" value="Genomic_DNA"/>
</dbReference>
<evidence type="ECO:0000313" key="2">
    <source>
        <dbReference type="Proteomes" id="UP000261875"/>
    </source>
</evidence>
<protein>
    <submittedName>
        <fullName evidence="1">Uncharacterized protein</fullName>
    </submittedName>
</protein>
<dbReference type="KEGG" id="fsm:CCS41_06370"/>
<gene>
    <name evidence="1" type="ORF">CCS41_06370</name>
</gene>
<name>A0A2U8I4Y4_9GAMM</name>